<dbReference type="Pfam" id="PF13602">
    <property type="entry name" value="ADH_zinc_N_2"/>
    <property type="match status" value="1"/>
</dbReference>
<dbReference type="InterPro" id="IPR011032">
    <property type="entry name" value="GroES-like_sf"/>
</dbReference>
<sequence>MKAIVYTKYGPPEVLQLKDVEKPIPADNEILIKIHATSVTMGDCEMRGLKFSGMLKFLMRLRLGFRGPKKKYSIPGQELSGEVEEVGSEVKLFKKGDSVYASTGFHFGAYAEYVCLPEDAEIAIKPTNITYEEAAVILVGGMEALHYIGKANIQKGQTMLISGASGSIGTVVIQLAKYYGADVTAVGNPTSLEVMKSLGADKVIDYTKENFTQSGETYDFIFDVIGKSSFTNCLSSLNEGGAFINANPQLTLINHQKKVSKGSGIKLISRNMDKPNERIEQLYKLKELIEANKIKSVIDKTFSLKQIVEAHSYVEKGQKTGNVSITLEEYL</sequence>
<dbReference type="InterPro" id="IPR020843">
    <property type="entry name" value="ER"/>
</dbReference>
<dbReference type="PANTHER" id="PTHR11695">
    <property type="entry name" value="ALCOHOL DEHYDROGENASE RELATED"/>
    <property type="match status" value="1"/>
</dbReference>
<dbReference type="SUPFAM" id="SSF51735">
    <property type="entry name" value="NAD(P)-binding Rossmann-fold domains"/>
    <property type="match status" value="1"/>
</dbReference>
<protein>
    <recommendedName>
        <fullName evidence="1">Enoyl reductase (ER) domain-containing protein</fullName>
    </recommendedName>
</protein>
<dbReference type="SMART" id="SM00829">
    <property type="entry name" value="PKS_ER"/>
    <property type="match status" value="1"/>
</dbReference>
<name>A0A0F9NJE7_9ZZZZ</name>
<dbReference type="GO" id="GO:0016491">
    <property type="term" value="F:oxidoreductase activity"/>
    <property type="evidence" value="ECO:0007669"/>
    <property type="project" value="InterPro"/>
</dbReference>
<dbReference type="Pfam" id="PF08240">
    <property type="entry name" value="ADH_N"/>
    <property type="match status" value="1"/>
</dbReference>
<dbReference type="InterPro" id="IPR013154">
    <property type="entry name" value="ADH-like_N"/>
</dbReference>
<feature type="domain" description="Enoyl reductase (ER)" evidence="1">
    <location>
        <begin position="10"/>
        <end position="325"/>
    </location>
</feature>
<dbReference type="Gene3D" id="3.40.50.720">
    <property type="entry name" value="NAD(P)-binding Rossmann-like Domain"/>
    <property type="match status" value="1"/>
</dbReference>
<dbReference type="AlphaFoldDB" id="A0A0F9NJE7"/>
<dbReference type="InterPro" id="IPR050700">
    <property type="entry name" value="YIM1/Zinc_Alcohol_DH_Fams"/>
</dbReference>
<comment type="caution">
    <text evidence="2">The sequence shown here is derived from an EMBL/GenBank/DDBJ whole genome shotgun (WGS) entry which is preliminary data.</text>
</comment>
<gene>
    <name evidence="2" type="ORF">LCGC14_1253400</name>
</gene>
<dbReference type="Gene3D" id="3.90.180.10">
    <property type="entry name" value="Medium-chain alcohol dehydrogenases, catalytic domain"/>
    <property type="match status" value="1"/>
</dbReference>
<reference evidence="2" key="1">
    <citation type="journal article" date="2015" name="Nature">
        <title>Complex archaea that bridge the gap between prokaryotes and eukaryotes.</title>
        <authorList>
            <person name="Spang A."/>
            <person name="Saw J.H."/>
            <person name="Jorgensen S.L."/>
            <person name="Zaremba-Niedzwiedzka K."/>
            <person name="Martijn J."/>
            <person name="Lind A.E."/>
            <person name="van Eijk R."/>
            <person name="Schleper C."/>
            <person name="Guy L."/>
            <person name="Ettema T.J."/>
        </authorList>
    </citation>
    <scope>NUCLEOTIDE SEQUENCE</scope>
</reference>
<evidence type="ECO:0000313" key="2">
    <source>
        <dbReference type="EMBL" id="KKM88965.1"/>
    </source>
</evidence>
<dbReference type="SUPFAM" id="SSF50129">
    <property type="entry name" value="GroES-like"/>
    <property type="match status" value="1"/>
</dbReference>
<organism evidence="2">
    <name type="scientific">marine sediment metagenome</name>
    <dbReference type="NCBI Taxonomy" id="412755"/>
    <lineage>
        <taxon>unclassified sequences</taxon>
        <taxon>metagenomes</taxon>
        <taxon>ecological metagenomes</taxon>
    </lineage>
</organism>
<dbReference type="InterPro" id="IPR036291">
    <property type="entry name" value="NAD(P)-bd_dom_sf"/>
</dbReference>
<evidence type="ECO:0000259" key="1">
    <source>
        <dbReference type="SMART" id="SM00829"/>
    </source>
</evidence>
<proteinExistence type="predicted"/>
<dbReference type="CDD" id="cd08267">
    <property type="entry name" value="MDR1"/>
    <property type="match status" value="1"/>
</dbReference>
<dbReference type="EMBL" id="LAZR01006889">
    <property type="protein sequence ID" value="KKM88965.1"/>
    <property type="molecule type" value="Genomic_DNA"/>
</dbReference>
<accession>A0A0F9NJE7</accession>
<dbReference type="PANTHER" id="PTHR11695:SF648">
    <property type="entry name" value="ZINC-BINDING OXIDOREDUCTASE"/>
    <property type="match status" value="1"/>
</dbReference>